<evidence type="ECO:0000313" key="2">
    <source>
        <dbReference type="Proteomes" id="UP001283361"/>
    </source>
</evidence>
<dbReference type="AlphaFoldDB" id="A0AAE1B5V7"/>
<organism evidence="1 2">
    <name type="scientific">Elysia crispata</name>
    <name type="common">lettuce slug</name>
    <dbReference type="NCBI Taxonomy" id="231223"/>
    <lineage>
        <taxon>Eukaryota</taxon>
        <taxon>Metazoa</taxon>
        <taxon>Spiralia</taxon>
        <taxon>Lophotrochozoa</taxon>
        <taxon>Mollusca</taxon>
        <taxon>Gastropoda</taxon>
        <taxon>Heterobranchia</taxon>
        <taxon>Euthyneura</taxon>
        <taxon>Panpulmonata</taxon>
        <taxon>Sacoglossa</taxon>
        <taxon>Placobranchoidea</taxon>
        <taxon>Plakobranchidae</taxon>
        <taxon>Elysia</taxon>
    </lineage>
</organism>
<name>A0AAE1B5V7_9GAST</name>
<comment type="caution">
    <text evidence="1">The sequence shown here is derived from an EMBL/GenBank/DDBJ whole genome shotgun (WGS) entry which is preliminary data.</text>
</comment>
<dbReference type="EMBL" id="JAWDGP010000571">
    <property type="protein sequence ID" value="KAK3799421.1"/>
    <property type="molecule type" value="Genomic_DNA"/>
</dbReference>
<proteinExistence type="predicted"/>
<keyword evidence="2" id="KW-1185">Reference proteome</keyword>
<protein>
    <submittedName>
        <fullName evidence="1">Uncharacterized protein</fullName>
    </submittedName>
</protein>
<sequence>METKRKEKNFIVFILSSYSVDEYSIQAHAIIGDPYEDFDGASCGLHVTAEGAVLYVYNKTILCYTPKCIRVQLFLAYLDGMLMCLAGGGFHCHNRRSSLITEIGARSISQQVVL</sequence>
<gene>
    <name evidence="1" type="ORF">RRG08_009964</name>
</gene>
<accession>A0AAE1B5V7</accession>
<evidence type="ECO:0000313" key="1">
    <source>
        <dbReference type="EMBL" id="KAK3799421.1"/>
    </source>
</evidence>
<dbReference type="Proteomes" id="UP001283361">
    <property type="component" value="Unassembled WGS sequence"/>
</dbReference>
<reference evidence="1" key="1">
    <citation type="journal article" date="2023" name="G3 (Bethesda)">
        <title>A reference genome for the long-term kleptoplast-retaining sea slug Elysia crispata morphotype clarki.</title>
        <authorList>
            <person name="Eastman K.E."/>
            <person name="Pendleton A.L."/>
            <person name="Shaikh M.A."/>
            <person name="Suttiyut T."/>
            <person name="Ogas R."/>
            <person name="Tomko P."/>
            <person name="Gavelis G."/>
            <person name="Widhalm J.R."/>
            <person name="Wisecaver J.H."/>
        </authorList>
    </citation>
    <scope>NUCLEOTIDE SEQUENCE</scope>
    <source>
        <strain evidence="1">ECLA1</strain>
    </source>
</reference>